<reference evidence="1" key="1">
    <citation type="journal article" date="2023" name="Insect Mol. Biol.">
        <title>Genome sequencing provides insights into the evolution of gene families encoding plant cell wall-degrading enzymes in longhorned beetles.</title>
        <authorList>
            <person name="Shin N.R."/>
            <person name="Okamura Y."/>
            <person name="Kirsch R."/>
            <person name="Pauchet Y."/>
        </authorList>
    </citation>
    <scope>NUCLEOTIDE SEQUENCE</scope>
    <source>
        <strain evidence="1">MMC_N1</strain>
    </source>
</reference>
<keyword evidence="2" id="KW-1185">Reference proteome</keyword>
<dbReference type="Proteomes" id="UP001162164">
    <property type="component" value="Unassembled WGS sequence"/>
</dbReference>
<evidence type="ECO:0000313" key="2">
    <source>
        <dbReference type="Proteomes" id="UP001162164"/>
    </source>
</evidence>
<dbReference type="EMBL" id="JAPWTJ010002623">
    <property type="protein sequence ID" value="KAJ8965349.1"/>
    <property type="molecule type" value="Genomic_DNA"/>
</dbReference>
<protein>
    <submittedName>
        <fullName evidence="1">Uncharacterized protein</fullName>
    </submittedName>
</protein>
<sequence>MSNVEGQGLNVGTNRGCDMFGVTNVFVDRNIPESKTREIFYQQKHDFTLRYIRNSPTFSHENYNKMINSKLLTLGSATTENCMEPGNL</sequence>
<evidence type="ECO:0000313" key="1">
    <source>
        <dbReference type="EMBL" id="KAJ8965349.1"/>
    </source>
</evidence>
<name>A0ABQ9ITK5_9CUCU</name>
<gene>
    <name evidence="1" type="ORF">NQ317_007808</name>
</gene>
<accession>A0ABQ9ITK5</accession>
<organism evidence="1 2">
    <name type="scientific">Molorchus minor</name>
    <dbReference type="NCBI Taxonomy" id="1323400"/>
    <lineage>
        <taxon>Eukaryota</taxon>
        <taxon>Metazoa</taxon>
        <taxon>Ecdysozoa</taxon>
        <taxon>Arthropoda</taxon>
        <taxon>Hexapoda</taxon>
        <taxon>Insecta</taxon>
        <taxon>Pterygota</taxon>
        <taxon>Neoptera</taxon>
        <taxon>Endopterygota</taxon>
        <taxon>Coleoptera</taxon>
        <taxon>Polyphaga</taxon>
        <taxon>Cucujiformia</taxon>
        <taxon>Chrysomeloidea</taxon>
        <taxon>Cerambycidae</taxon>
        <taxon>Lamiinae</taxon>
        <taxon>Monochamini</taxon>
        <taxon>Molorchus</taxon>
    </lineage>
</organism>
<proteinExistence type="predicted"/>
<comment type="caution">
    <text evidence="1">The sequence shown here is derived from an EMBL/GenBank/DDBJ whole genome shotgun (WGS) entry which is preliminary data.</text>
</comment>